<evidence type="ECO:0000313" key="4">
    <source>
        <dbReference type="EMBL" id="CUP12687.1"/>
    </source>
</evidence>
<feature type="domain" description="Non-reducing end beta-L-arabinofuranosidase-like GH127 C-terminal" evidence="3">
    <location>
        <begin position="596"/>
        <end position="688"/>
    </location>
</feature>
<evidence type="ECO:0000313" key="5">
    <source>
        <dbReference type="Proteomes" id="UP000095606"/>
    </source>
</evidence>
<evidence type="ECO:0000259" key="1">
    <source>
        <dbReference type="Pfam" id="PF07944"/>
    </source>
</evidence>
<dbReference type="Pfam" id="PF07944">
    <property type="entry name" value="Beta-AFase-like_GH127_cat"/>
    <property type="match status" value="1"/>
</dbReference>
<accession>A0A174KRN6</accession>
<evidence type="ECO:0000259" key="2">
    <source>
        <dbReference type="Pfam" id="PF20736"/>
    </source>
</evidence>
<dbReference type="GeneID" id="69588288"/>
<accession>A0A642ML41</accession>
<name>A0A174KRN6_9BACE</name>
<dbReference type="InterPro" id="IPR049049">
    <property type="entry name" value="Beta-AFase-like_GH127_C"/>
</dbReference>
<dbReference type="GO" id="GO:0005975">
    <property type="term" value="P:carbohydrate metabolic process"/>
    <property type="evidence" value="ECO:0007669"/>
    <property type="project" value="InterPro"/>
</dbReference>
<dbReference type="InterPro" id="IPR049174">
    <property type="entry name" value="Beta-AFase-like"/>
</dbReference>
<protein>
    <submittedName>
        <fullName evidence="4">Uncharacterized protein conserved in bacteria</fullName>
    </submittedName>
</protein>
<dbReference type="RefSeq" id="WP_055269362.1">
    <property type="nucleotide sequence ID" value="NZ_CAJTBR010000093.1"/>
</dbReference>
<dbReference type="InterPro" id="IPR008928">
    <property type="entry name" value="6-hairpin_glycosidase_sf"/>
</dbReference>
<gene>
    <name evidence="4" type="ORF">ERS852461_01919</name>
</gene>
<dbReference type="InterPro" id="IPR049046">
    <property type="entry name" value="Beta-AFase-like_GH127_middle"/>
</dbReference>
<feature type="domain" description="Non-reducing end beta-L-arabinofuranosidase-like GH127 middle" evidence="2">
    <location>
        <begin position="483"/>
        <end position="594"/>
    </location>
</feature>
<dbReference type="InterPro" id="IPR012878">
    <property type="entry name" value="Beta-AFase-like_GH127_cat"/>
</dbReference>
<dbReference type="Proteomes" id="UP000095606">
    <property type="component" value="Unassembled WGS sequence"/>
</dbReference>
<dbReference type="Pfam" id="PF20737">
    <property type="entry name" value="Glyco_hydro127C"/>
    <property type="match status" value="1"/>
</dbReference>
<evidence type="ECO:0000259" key="3">
    <source>
        <dbReference type="Pfam" id="PF20737"/>
    </source>
</evidence>
<organism evidence="4 5">
    <name type="scientific">Bacteroides faecis</name>
    <dbReference type="NCBI Taxonomy" id="674529"/>
    <lineage>
        <taxon>Bacteria</taxon>
        <taxon>Pseudomonadati</taxon>
        <taxon>Bacteroidota</taxon>
        <taxon>Bacteroidia</taxon>
        <taxon>Bacteroidales</taxon>
        <taxon>Bacteroidaceae</taxon>
        <taxon>Bacteroides</taxon>
    </lineage>
</organism>
<dbReference type="PANTHER" id="PTHR43465:SF2">
    <property type="entry name" value="DUF1680 DOMAIN PROTEIN (AFU_ORTHOLOGUE AFUA_1G08910)"/>
    <property type="match status" value="1"/>
</dbReference>
<dbReference type="Pfam" id="PF20736">
    <property type="entry name" value="Glyco_hydro127M"/>
    <property type="match status" value="1"/>
</dbReference>
<dbReference type="PANTHER" id="PTHR43465">
    <property type="entry name" value="DUF1680 DOMAIN PROTEIN (AFU_ORTHOLOGUE AFUA_1G08910)"/>
    <property type="match status" value="1"/>
</dbReference>
<dbReference type="AlphaFoldDB" id="A0A174KRN6"/>
<sequence>MKKHHFTLLLAFTLCNLSGKYTTTYAQKPMGKVTFIEARKVHIDDSFWSPKMELWKRVTIDDVLNKFEGKHVNEPGNHNTLSNFDRVTQGCTGTGGHVGPPWFDGLIYESIRGIADYLILYPDKNLEARVDDYINRIAAAQATDPNGYINTYTTLDEPEHRWGENGGFLRWQHEVYNSGMLIEAGVHYYLATGKTKLLSVATRLTNYMCEYMGEQPKKNIVPSHSGPEEAIIKLYWLYKQHPELKTELEVPVNEDNYWKLLTFWIENRGHHCGFPLWKSWGNEKAERWIRENQYAEAQYSPHSRPSWGDYAQDSIPVFDQQTIEGHAVRATLLATGIATAALENHSSAYVETARRLWDNMVGKRMFITGGVGAIHEDEKFGPDYYLPADAYLETCAAIGAGFFSQRMNELTGEGKYMDELERVLYNSALTAVSLSGNQYTYQNPLNAEKHNRWEWHGCPCCPPMFLKFTGAFPGFIYSHDTKGIYINLFVGSETQIQLGKGKEIQLKQETEYPWNGTVQLTVSPLKATRFPLRIRIPGWAQGIENPYGLYESDLKDEIKLYVNNQPVNLKIKDGYAEIDRKWYPKDKVMLKLPINPRIITPNHQIKELNQQVALASGPVIYCIESCDNPNLNQMRIMPETQYAIGKQHQQFRDVNIIQINNNEWSGIAIPYYMVANRDKNSSHKVWLPLK</sequence>
<feature type="domain" description="Non-reducing end beta-L-arabinofuranosidase-like GH127 catalytic" evidence="1">
    <location>
        <begin position="40"/>
        <end position="472"/>
    </location>
</feature>
<dbReference type="SUPFAM" id="SSF48208">
    <property type="entry name" value="Six-hairpin glycosidases"/>
    <property type="match status" value="1"/>
</dbReference>
<reference evidence="4 5" key="1">
    <citation type="submission" date="2015-09" db="EMBL/GenBank/DDBJ databases">
        <authorList>
            <consortium name="Pathogen Informatics"/>
        </authorList>
    </citation>
    <scope>NUCLEOTIDE SEQUENCE [LARGE SCALE GENOMIC DNA]</scope>
    <source>
        <strain evidence="4 5">2789STDY5834846</strain>
    </source>
</reference>
<dbReference type="EMBL" id="CZAE01000007">
    <property type="protein sequence ID" value="CUP12687.1"/>
    <property type="molecule type" value="Genomic_DNA"/>
</dbReference>
<proteinExistence type="predicted"/>